<feature type="compositionally biased region" description="Basic residues" evidence="1">
    <location>
        <begin position="36"/>
        <end position="45"/>
    </location>
</feature>
<comment type="caution">
    <text evidence="2">The sequence shown here is derived from an EMBL/GenBank/DDBJ whole genome shotgun (WGS) entry which is preliminary data.</text>
</comment>
<sequence length="151" mass="16237">MPSFQAGALIIQGARLSFQAAMKGDVRMGDLVNLRQARKQKKRTAKEKQADANRALHGRTRGERTKKDAEDRKADRQHDGHYRGGSEPSENTGSDKTGDEAESAVAGGGKNSDDVDMASSDTDTDIETGAGSDNVISFFRAANPNSRPDND</sequence>
<protein>
    <submittedName>
        <fullName evidence="2">Uncharacterized protein</fullName>
    </submittedName>
</protein>
<keyword evidence="3" id="KW-1185">Reference proteome</keyword>
<evidence type="ECO:0000313" key="2">
    <source>
        <dbReference type="EMBL" id="KZD02735.1"/>
    </source>
</evidence>
<accession>A0ABR5XZJ3</accession>
<gene>
    <name evidence="2" type="ORF">AUP40_19930</name>
</gene>
<feature type="compositionally biased region" description="Basic and acidic residues" evidence="1">
    <location>
        <begin position="60"/>
        <end position="84"/>
    </location>
</feature>
<reference evidence="2 3" key="1">
    <citation type="submission" date="2015-12" db="EMBL/GenBank/DDBJ databases">
        <title>Genome sequence of Thalassospira xiamenensis MCCC 1A03005.</title>
        <authorList>
            <person name="Lu L."/>
            <person name="Lai Q."/>
            <person name="Shao Z."/>
            <person name="Qian P."/>
        </authorList>
    </citation>
    <scope>NUCLEOTIDE SEQUENCE [LARGE SCALE GENOMIC DNA]</scope>
    <source>
        <strain evidence="2 3">MCCC 1A03005</strain>
    </source>
</reference>
<dbReference type="InterPro" id="IPR025227">
    <property type="entry name" value="DUF4169"/>
</dbReference>
<dbReference type="Proteomes" id="UP000076167">
    <property type="component" value="Unassembled WGS sequence"/>
</dbReference>
<evidence type="ECO:0000313" key="3">
    <source>
        <dbReference type="Proteomes" id="UP000076167"/>
    </source>
</evidence>
<dbReference type="EMBL" id="LPXL01000033">
    <property type="protein sequence ID" value="KZD02735.1"/>
    <property type="molecule type" value="Genomic_DNA"/>
</dbReference>
<feature type="region of interest" description="Disordered" evidence="1">
    <location>
        <begin position="33"/>
        <end position="151"/>
    </location>
</feature>
<name>A0ABR5XZJ3_9PROT</name>
<organism evidence="2 3">
    <name type="scientific">Thalassospira xiamenensis</name>
    <dbReference type="NCBI Taxonomy" id="220697"/>
    <lineage>
        <taxon>Bacteria</taxon>
        <taxon>Pseudomonadati</taxon>
        <taxon>Pseudomonadota</taxon>
        <taxon>Alphaproteobacteria</taxon>
        <taxon>Rhodospirillales</taxon>
        <taxon>Thalassospiraceae</taxon>
        <taxon>Thalassospira</taxon>
    </lineage>
</organism>
<dbReference type="Pfam" id="PF13770">
    <property type="entry name" value="DUF4169"/>
    <property type="match status" value="1"/>
</dbReference>
<proteinExistence type="predicted"/>
<evidence type="ECO:0000256" key="1">
    <source>
        <dbReference type="SAM" id="MobiDB-lite"/>
    </source>
</evidence>